<proteinExistence type="predicted"/>
<organism evidence="2 3">
    <name type="scientific">Colletotrichum lupini</name>
    <dbReference type="NCBI Taxonomy" id="145971"/>
    <lineage>
        <taxon>Eukaryota</taxon>
        <taxon>Fungi</taxon>
        <taxon>Dikarya</taxon>
        <taxon>Ascomycota</taxon>
        <taxon>Pezizomycotina</taxon>
        <taxon>Sordariomycetes</taxon>
        <taxon>Hypocreomycetidae</taxon>
        <taxon>Glomerellales</taxon>
        <taxon>Glomerellaceae</taxon>
        <taxon>Colletotrichum</taxon>
        <taxon>Colletotrichum acutatum species complex</taxon>
    </lineage>
</organism>
<dbReference type="KEGG" id="clup:CLUP02_03857"/>
<dbReference type="RefSeq" id="XP_049140017.1">
    <property type="nucleotide sequence ID" value="XM_049282874.1"/>
</dbReference>
<feature type="region of interest" description="Disordered" evidence="1">
    <location>
        <begin position="25"/>
        <end position="46"/>
    </location>
</feature>
<dbReference type="EMBL" id="CP019474">
    <property type="protein sequence ID" value="UQC78380.1"/>
    <property type="molecule type" value="Genomic_DNA"/>
</dbReference>
<dbReference type="AlphaFoldDB" id="A0A9Q8WD87"/>
<reference evidence="2" key="1">
    <citation type="journal article" date="2021" name="Mol. Plant Microbe Interact.">
        <title>Complete Genome Sequence of the Plant-Pathogenic Fungus Colletotrichum lupini.</title>
        <authorList>
            <person name="Baroncelli R."/>
            <person name="Pensec F."/>
            <person name="Da Lio D."/>
            <person name="Boufleur T."/>
            <person name="Vicente I."/>
            <person name="Sarrocco S."/>
            <person name="Picot A."/>
            <person name="Baraldi E."/>
            <person name="Sukno S."/>
            <person name="Thon M."/>
            <person name="Le Floch G."/>
        </authorList>
    </citation>
    <scope>NUCLEOTIDE SEQUENCE</scope>
    <source>
        <strain evidence="2">IMI 504893</strain>
    </source>
</reference>
<dbReference type="Proteomes" id="UP000830671">
    <property type="component" value="Chromosome 2"/>
</dbReference>
<accession>A0A9Q8WD87</accession>
<evidence type="ECO:0000256" key="1">
    <source>
        <dbReference type="SAM" id="MobiDB-lite"/>
    </source>
</evidence>
<dbReference type="GeneID" id="73337884"/>
<sequence length="67" mass="7241">MMPEGLVGNSGWWHVTDEGAAWAAELAGDEDEGKDDGTEGSTSSLGAKVEMVRFSMSMFDEQVLEEE</sequence>
<keyword evidence="3" id="KW-1185">Reference proteome</keyword>
<name>A0A9Q8WD87_9PEZI</name>
<protein>
    <submittedName>
        <fullName evidence="2">Uncharacterized protein</fullName>
    </submittedName>
</protein>
<gene>
    <name evidence="2" type="ORF">CLUP02_03857</name>
</gene>
<evidence type="ECO:0000313" key="2">
    <source>
        <dbReference type="EMBL" id="UQC78380.1"/>
    </source>
</evidence>
<evidence type="ECO:0000313" key="3">
    <source>
        <dbReference type="Proteomes" id="UP000830671"/>
    </source>
</evidence>